<evidence type="ECO:0000259" key="1">
    <source>
        <dbReference type="PROSITE" id="PS50943"/>
    </source>
</evidence>
<dbReference type="PROSITE" id="PS50943">
    <property type="entry name" value="HTH_CROC1"/>
    <property type="match status" value="1"/>
</dbReference>
<dbReference type="SMART" id="SM00530">
    <property type="entry name" value="HTH_XRE"/>
    <property type="match status" value="1"/>
</dbReference>
<name>A0ABV8HQP1_9ACTN</name>
<organism evidence="2 3">
    <name type="scientific">Streptomyces polygonati</name>
    <dbReference type="NCBI Taxonomy" id="1617087"/>
    <lineage>
        <taxon>Bacteria</taxon>
        <taxon>Bacillati</taxon>
        <taxon>Actinomycetota</taxon>
        <taxon>Actinomycetes</taxon>
        <taxon>Kitasatosporales</taxon>
        <taxon>Streptomycetaceae</taxon>
        <taxon>Streptomyces</taxon>
    </lineage>
</organism>
<dbReference type="InterPro" id="IPR010982">
    <property type="entry name" value="Lambda_DNA-bd_dom_sf"/>
</dbReference>
<feature type="domain" description="HTH cro/C1-type" evidence="1">
    <location>
        <begin position="20"/>
        <end position="72"/>
    </location>
</feature>
<dbReference type="Proteomes" id="UP001595765">
    <property type="component" value="Unassembled WGS sequence"/>
</dbReference>
<dbReference type="CDD" id="cd00093">
    <property type="entry name" value="HTH_XRE"/>
    <property type="match status" value="1"/>
</dbReference>
<dbReference type="InterPro" id="IPR001387">
    <property type="entry name" value="Cro/C1-type_HTH"/>
</dbReference>
<dbReference type="InterPro" id="IPR043917">
    <property type="entry name" value="DUF5753"/>
</dbReference>
<dbReference type="EMBL" id="JBHSBB010000010">
    <property type="protein sequence ID" value="MFC4032624.1"/>
    <property type="molecule type" value="Genomic_DNA"/>
</dbReference>
<accession>A0ABV8HQP1</accession>
<sequence length="280" mass="31573">MMSNGGDGGPSARGVLRTELTRQRERAGWTFAQLAERSKYDGSYLFRLENGDRLGSIDAIGVLDRVYDTGELLTDLWWLAKREAKESRYHGFADLEAEATGIHEFSISTVPGLLQTQRYAEELLRTYGSDNDELLAEQVLARISRQERLTGPKALHYRGLLDESVIRRAAQDPDVWAEQLERLIHAARQPNISLQVVPLRAGLHRLLSSSLQLMWLPTGRTVVYVESSWSGELVEETEEVEYLRLSYDRLRDSALTASESLGLLRTALEDHTSCPTPDQT</sequence>
<keyword evidence="3" id="KW-1185">Reference proteome</keyword>
<proteinExistence type="predicted"/>
<comment type="caution">
    <text evidence="2">The sequence shown here is derived from an EMBL/GenBank/DDBJ whole genome shotgun (WGS) entry which is preliminary data.</text>
</comment>
<dbReference type="Pfam" id="PF19054">
    <property type="entry name" value="DUF5753"/>
    <property type="match status" value="1"/>
</dbReference>
<dbReference type="RefSeq" id="WP_386429698.1">
    <property type="nucleotide sequence ID" value="NZ_JBHSBB010000010.1"/>
</dbReference>
<reference evidence="3" key="1">
    <citation type="journal article" date="2019" name="Int. J. Syst. Evol. Microbiol.">
        <title>The Global Catalogue of Microorganisms (GCM) 10K type strain sequencing project: providing services to taxonomists for standard genome sequencing and annotation.</title>
        <authorList>
            <consortium name="The Broad Institute Genomics Platform"/>
            <consortium name="The Broad Institute Genome Sequencing Center for Infectious Disease"/>
            <person name="Wu L."/>
            <person name="Ma J."/>
        </authorList>
    </citation>
    <scope>NUCLEOTIDE SEQUENCE [LARGE SCALE GENOMIC DNA]</scope>
    <source>
        <strain evidence="3">CGMCC 4.7237</strain>
    </source>
</reference>
<dbReference type="Pfam" id="PF13560">
    <property type="entry name" value="HTH_31"/>
    <property type="match status" value="1"/>
</dbReference>
<evidence type="ECO:0000313" key="3">
    <source>
        <dbReference type="Proteomes" id="UP001595765"/>
    </source>
</evidence>
<gene>
    <name evidence="2" type="ORF">ACFO3J_14165</name>
</gene>
<evidence type="ECO:0000313" key="2">
    <source>
        <dbReference type="EMBL" id="MFC4032624.1"/>
    </source>
</evidence>
<dbReference type="Gene3D" id="1.10.260.40">
    <property type="entry name" value="lambda repressor-like DNA-binding domains"/>
    <property type="match status" value="1"/>
</dbReference>
<protein>
    <submittedName>
        <fullName evidence="2">Helix-turn-helix domain-containing protein</fullName>
    </submittedName>
</protein>
<dbReference type="SUPFAM" id="SSF47413">
    <property type="entry name" value="lambda repressor-like DNA-binding domains"/>
    <property type="match status" value="1"/>
</dbReference>